<dbReference type="EMBL" id="JBHUMD010000003">
    <property type="protein sequence ID" value="MFD2600808.1"/>
    <property type="molecule type" value="Genomic_DNA"/>
</dbReference>
<dbReference type="InterPro" id="IPR046551">
    <property type="entry name" value="DUF6705"/>
</dbReference>
<dbReference type="Pfam" id="PF20448">
    <property type="entry name" value="DUF6705"/>
    <property type="match status" value="1"/>
</dbReference>
<sequence length="193" mass="21907">MKHILFIIGLFSLCCDAQTPIIPIHEGDNSIIGAYYKDTENIFPKFVGTWNYTNGNESFTIELKKLSSYYDALAGNYSDILIGEYSYIGTDGFEKINTLSNFITATSPYNNNIIGTIIKDYNSIPSLKRLQFTFIDPQRRYIKQFIVLKYIPSQGSSPEKIELTWIGDSSAVIDENSPTDIRVPKVNYTLIKQ</sequence>
<accession>A0ABW5NQD4</accession>
<comment type="caution">
    <text evidence="2">The sequence shown here is derived from an EMBL/GenBank/DDBJ whole genome shotgun (WGS) entry which is preliminary data.</text>
</comment>
<evidence type="ECO:0000259" key="1">
    <source>
        <dbReference type="Pfam" id="PF20448"/>
    </source>
</evidence>
<proteinExistence type="predicted"/>
<name>A0ABW5NQD4_9FLAO</name>
<dbReference type="Proteomes" id="UP001597480">
    <property type="component" value="Unassembled WGS sequence"/>
</dbReference>
<feature type="domain" description="DUF6705" evidence="1">
    <location>
        <begin position="1"/>
        <end position="193"/>
    </location>
</feature>
<evidence type="ECO:0000313" key="3">
    <source>
        <dbReference type="Proteomes" id="UP001597480"/>
    </source>
</evidence>
<protein>
    <submittedName>
        <fullName evidence="2">DUF6705 family protein</fullName>
    </submittedName>
</protein>
<dbReference type="RefSeq" id="WP_379819480.1">
    <property type="nucleotide sequence ID" value="NZ_JBHUMD010000003.1"/>
</dbReference>
<evidence type="ECO:0000313" key="2">
    <source>
        <dbReference type="EMBL" id="MFD2600808.1"/>
    </source>
</evidence>
<organism evidence="2 3">
    <name type="scientific">Flavobacterium suzhouense</name>
    <dbReference type="NCBI Taxonomy" id="1529638"/>
    <lineage>
        <taxon>Bacteria</taxon>
        <taxon>Pseudomonadati</taxon>
        <taxon>Bacteroidota</taxon>
        <taxon>Flavobacteriia</taxon>
        <taxon>Flavobacteriales</taxon>
        <taxon>Flavobacteriaceae</taxon>
        <taxon>Flavobacterium</taxon>
    </lineage>
</organism>
<keyword evidence="3" id="KW-1185">Reference proteome</keyword>
<reference evidence="3" key="1">
    <citation type="journal article" date="2019" name="Int. J. Syst. Evol. Microbiol.">
        <title>The Global Catalogue of Microorganisms (GCM) 10K type strain sequencing project: providing services to taxonomists for standard genome sequencing and annotation.</title>
        <authorList>
            <consortium name="The Broad Institute Genomics Platform"/>
            <consortium name="The Broad Institute Genome Sequencing Center for Infectious Disease"/>
            <person name="Wu L."/>
            <person name="Ma J."/>
        </authorList>
    </citation>
    <scope>NUCLEOTIDE SEQUENCE [LARGE SCALE GENOMIC DNA]</scope>
    <source>
        <strain evidence="3">KCTC 42107</strain>
    </source>
</reference>
<gene>
    <name evidence="2" type="ORF">ACFSR3_01955</name>
</gene>